<keyword evidence="3" id="KW-1185">Reference proteome</keyword>
<comment type="caution">
    <text evidence="2">The sequence shown here is derived from an EMBL/GenBank/DDBJ whole genome shotgun (WGS) entry which is preliminary data.</text>
</comment>
<proteinExistence type="predicted"/>
<accession>A0AA43RI20</accession>
<dbReference type="InterPro" id="IPR013216">
    <property type="entry name" value="Methyltransf_11"/>
</dbReference>
<name>A0AA43RI20_9ACTN</name>
<keyword evidence="2" id="KW-0489">Methyltransferase</keyword>
<dbReference type="Proteomes" id="UP001168575">
    <property type="component" value="Unassembled WGS sequence"/>
</dbReference>
<dbReference type="GO" id="GO:0008757">
    <property type="term" value="F:S-adenosylmethionine-dependent methyltransferase activity"/>
    <property type="evidence" value="ECO:0007669"/>
    <property type="project" value="InterPro"/>
</dbReference>
<feature type="domain" description="Methyltransferase type 11" evidence="1">
    <location>
        <begin position="185"/>
        <end position="238"/>
    </location>
</feature>
<dbReference type="GO" id="GO:0032259">
    <property type="term" value="P:methylation"/>
    <property type="evidence" value="ECO:0007669"/>
    <property type="project" value="UniProtKB-KW"/>
</dbReference>
<organism evidence="2 3">
    <name type="scientific">Phoenicibacter congonensis</name>
    <dbReference type="NCBI Taxonomy" id="1944646"/>
    <lineage>
        <taxon>Bacteria</taxon>
        <taxon>Bacillati</taxon>
        <taxon>Actinomycetota</taxon>
        <taxon>Coriobacteriia</taxon>
        <taxon>Eggerthellales</taxon>
        <taxon>Eggerthellaceae</taxon>
        <taxon>Phoenicibacter</taxon>
    </lineage>
</organism>
<dbReference type="SUPFAM" id="SSF53335">
    <property type="entry name" value="S-adenosyl-L-methionine-dependent methyltransferases"/>
    <property type="match status" value="1"/>
</dbReference>
<dbReference type="InterPro" id="IPR029063">
    <property type="entry name" value="SAM-dependent_MTases_sf"/>
</dbReference>
<reference evidence="2" key="1">
    <citation type="submission" date="2023-07" db="EMBL/GenBank/DDBJ databases">
        <title>Between Cages and Wild: Unraveling the Impact of Captivity on Animal Microbiomes and Antimicrobial Resistance.</title>
        <authorList>
            <person name="Schmartz G.P."/>
            <person name="Rehner J."/>
            <person name="Schuff M.J."/>
            <person name="Becker S.L."/>
            <person name="Kravczyk M."/>
            <person name="Gurevich A."/>
            <person name="Francke R."/>
            <person name="Mueller R."/>
            <person name="Keller V."/>
            <person name="Keller A."/>
        </authorList>
    </citation>
    <scope>NUCLEOTIDE SEQUENCE</scope>
    <source>
        <strain evidence="2">S12M_St_49</strain>
    </source>
</reference>
<evidence type="ECO:0000313" key="3">
    <source>
        <dbReference type="Proteomes" id="UP001168575"/>
    </source>
</evidence>
<evidence type="ECO:0000259" key="1">
    <source>
        <dbReference type="Pfam" id="PF08241"/>
    </source>
</evidence>
<keyword evidence="2" id="KW-0808">Transferase</keyword>
<evidence type="ECO:0000313" key="2">
    <source>
        <dbReference type="EMBL" id="MDO4841598.1"/>
    </source>
</evidence>
<dbReference type="Pfam" id="PF08241">
    <property type="entry name" value="Methyltransf_11"/>
    <property type="match status" value="1"/>
</dbReference>
<dbReference type="AlphaFoldDB" id="A0AA43RI20"/>
<dbReference type="EMBL" id="JAUMVS010000032">
    <property type="protein sequence ID" value="MDO4841598.1"/>
    <property type="molecule type" value="Genomic_DNA"/>
</dbReference>
<dbReference type="Gene3D" id="3.40.50.150">
    <property type="entry name" value="Vaccinia Virus protein VP39"/>
    <property type="match status" value="1"/>
</dbReference>
<protein>
    <submittedName>
        <fullName evidence="2">Methyltransferase domain-containing protein</fullName>
    </submittedName>
</protein>
<gene>
    <name evidence="2" type="ORF">Q3982_02855</name>
</gene>
<sequence>MNEATRQKCISLTSNFYAEVAGSFSSTRQSAWNGWQKIIEAVELPDEFSVLDLACGNLRFEEFLASTFNVASDTQQVNTASETINQGTKTITRALCVDNCEDLLPSDVPDFVDFWTANIITNEACTAATSEIGGYAATSGGVLCATPCALAYSPEQASKLTAPTFSTAETEGSLGFKTKASSTLGAQELDAVPLVLPADSFDLSVCFGFFHHVPGFDERVALLKKMLGATKQGGYVAIALWQFMKSERIAANAQVATKNAIEKFNLELEENDYFLNWQDRTDVFRYCHNFDEGEIARLAASVSGVSELVSSFNEDGKNHNLNKYLLFKKR</sequence>